<accession>A0A371HVL8</accession>
<dbReference type="EMBL" id="QJKJ01001604">
    <property type="protein sequence ID" value="RDY06822.1"/>
    <property type="molecule type" value="Genomic_DNA"/>
</dbReference>
<sequence length="203" mass="23787">MKYTMEKRIEDDIHDIEFLNVVGEKFKSKNANYLSLLRKTTYVGVGGVCEHVMKMVNWYNKLKSIKVDLGKDFLIWKVLNLFYLSLNVEWSIDEMISILTQDEGVMRKGKSDSVQFVSYNDNNKKKKFFKFKDTIYVPFMRRNLISSFVLDNCGYSFHFKNKRSTLSYDSVVVGFSILHDSLENLVVNYMVGYKHNKVTENSS</sequence>
<dbReference type="Proteomes" id="UP000257109">
    <property type="component" value="Unassembled WGS sequence"/>
</dbReference>
<gene>
    <name evidence="1" type="ORF">CR513_09133</name>
</gene>
<proteinExistence type="predicted"/>
<feature type="non-terminal residue" evidence="1">
    <location>
        <position position="1"/>
    </location>
</feature>
<evidence type="ECO:0000313" key="2">
    <source>
        <dbReference type="Proteomes" id="UP000257109"/>
    </source>
</evidence>
<reference evidence="1" key="1">
    <citation type="submission" date="2018-05" db="EMBL/GenBank/DDBJ databases">
        <title>Draft genome of Mucuna pruriens seed.</title>
        <authorList>
            <person name="Nnadi N.E."/>
            <person name="Vos R."/>
            <person name="Hasami M.H."/>
            <person name="Devisetty U.K."/>
            <person name="Aguiy J.C."/>
        </authorList>
    </citation>
    <scope>NUCLEOTIDE SEQUENCE [LARGE SCALE GENOMIC DNA]</scope>
    <source>
        <strain evidence="1">JCA_2017</strain>
    </source>
</reference>
<keyword evidence="2" id="KW-1185">Reference proteome</keyword>
<dbReference type="AlphaFoldDB" id="A0A371HVL8"/>
<feature type="non-terminal residue" evidence="1">
    <location>
        <position position="203"/>
    </location>
</feature>
<dbReference type="OrthoDB" id="1436154at2759"/>
<evidence type="ECO:0000313" key="1">
    <source>
        <dbReference type="EMBL" id="RDY06822.1"/>
    </source>
</evidence>
<name>A0A371HVL8_MUCPR</name>
<protein>
    <submittedName>
        <fullName evidence="1">Uncharacterized protein</fullName>
    </submittedName>
</protein>
<comment type="caution">
    <text evidence="1">The sequence shown here is derived from an EMBL/GenBank/DDBJ whole genome shotgun (WGS) entry which is preliminary data.</text>
</comment>
<organism evidence="1 2">
    <name type="scientific">Mucuna pruriens</name>
    <name type="common">Velvet bean</name>
    <name type="synonym">Dolichos pruriens</name>
    <dbReference type="NCBI Taxonomy" id="157652"/>
    <lineage>
        <taxon>Eukaryota</taxon>
        <taxon>Viridiplantae</taxon>
        <taxon>Streptophyta</taxon>
        <taxon>Embryophyta</taxon>
        <taxon>Tracheophyta</taxon>
        <taxon>Spermatophyta</taxon>
        <taxon>Magnoliopsida</taxon>
        <taxon>eudicotyledons</taxon>
        <taxon>Gunneridae</taxon>
        <taxon>Pentapetalae</taxon>
        <taxon>rosids</taxon>
        <taxon>fabids</taxon>
        <taxon>Fabales</taxon>
        <taxon>Fabaceae</taxon>
        <taxon>Papilionoideae</taxon>
        <taxon>50 kb inversion clade</taxon>
        <taxon>NPAAA clade</taxon>
        <taxon>indigoferoid/millettioid clade</taxon>
        <taxon>Phaseoleae</taxon>
        <taxon>Mucuna</taxon>
    </lineage>
</organism>